<dbReference type="KEGG" id="amob:HG15A2_21230"/>
<keyword evidence="2" id="KW-0812">Transmembrane</keyword>
<keyword evidence="5" id="KW-1185">Reference proteome</keyword>
<keyword evidence="2" id="KW-1133">Transmembrane helix</keyword>
<proteinExistence type="predicted"/>
<evidence type="ECO:0000256" key="3">
    <source>
        <dbReference type="SAM" id="SignalP"/>
    </source>
</evidence>
<reference evidence="4 5" key="1">
    <citation type="submission" date="2019-02" db="EMBL/GenBank/DDBJ databases">
        <title>Deep-cultivation of Planctomycetes and their phenomic and genomic characterization uncovers novel biology.</title>
        <authorList>
            <person name="Wiegand S."/>
            <person name="Jogler M."/>
            <person name="Boedeker C."/>
            <person name="Pinto D."/>
            <person name="Vollmers J."/>
            <person name="Rivas-Marin E."/>
            <person name="Kohn T."/>
            <person name="Peeters S.H."/>
            <person name="Heuer A."/>
            <person name="Rast P."/>
            <person name="Oberbeckmann S."/>
            <person name="Bunk B."/>
            <person name="Jeske O."/>
            <person name="Meyerdierks A."/>
            <person name="Storesund J.E."/>
            <person name="Kallscheuer N."/>
            <person name="Luecker S."/>
            <person name="Lage O.M."/>
            <person name="Pohl T."/>
            <person name="Merkel B.J."/>
            <person name="Hornburger P."/>
            <person name="Mueller R.-W."/>
            <person name="Bruemmer F."/>
            <person name="Labrenz M."/>
            <person name="Spormann A.M."/>
            <person name="Op den Camp H."/>
            <person name="Overmann J."/>
            <person name="Amann R."/>
            <person name="Jetten M.S.M."/>
            <person name="Mascher T."/>
            <person name="Medema M.H."/>
            <person name="Devos D.P."/>
            <person name="Kaster A.-K."/>
            <person name="Ovreas L."/>
            <person name="Rohde M."/>
            <person name="Galperin M.Y."/>
            <person name="Jogler C."/>
        </authorList>
    </citation>
    <scope>NUCLEOTIDE SEQUENCE [LARGE SCALE GENOMIC DNA]</scope>
    <source>
        <strain evidence="4 5">HG15A2</strain>
    </source>
</reference>
<accession>A0A517MVD3</accession>
<evidence type="ECO:0000256" key="1">
    <source>
        <dbReference type="SAM" id="MobiDB-lite"/>
    </source>
</evidence>
<keyword evidence="2" id="KW-0472">Membrane</keyword>
<evidence type="ECO:0000256" key="2">
    <source>
        <dbReference type="SAM" id="Phobius"/>
    </source>
</evidence>
<feature type="signal peptide" evidence="3">
    <location>
        <begin position="1"/>
        <end position="23"/>
    </location>
</feature>
<feature type="chain" id="PRO_5022010927" description="HEAT repeat domain-containing protein" evidence="3">
    <location>
        <begin position="24"/>
        <end position="527"/>
    </location>
</feature>
<dbReference type="Proteomes" id="UP000319852">
    <property type="component" value="Chromosome"/>
</dbReference>
<evidence type="ECO:0008006" key="6">
    <source>
        <dbReference type="Google" id="ProtNLM"/>
    </source>
</evidence>
<sequence precursor="true">MPICRLFLVLCLFLANWSASASACPFCSAVSQTLSQEIAEADVVVIAQLVNLPVEADPNSDDPAGLDLDDPDMGIAEFEVVEAIRGDNPPVAGSTIEVVFFGSNEQKKSFLISGIAGSQIDWTTSLPLTNRGIEYVRQLGSLPEKGAERLAFFLNHLEDEDPLLAQDAYDEFGRAPYADVVEVGDQMNRQKLIRWIEDCQVGPTRRRLYLTMLGTCGQAEDIAILESLLLYDDQQFKPGIAVSLAMMSNTGPAFGASVLNEMVKADVSRKQQCLDALIAAYLKLRGPDGLQLIEERFLTNPAAEYAHVYAAMMALRFHGEETDSLPRQRLLQSIRLLLDNEEIADQVIRDLARWEDWSVMDKLVEMFKASEEDAWVRQPVISYLLAATEQHNEISERASAALADLEQLDPQAVKRARSYMAFGLLARVSGKKRTEKSASTEVEPVKDLDKQDRTGAADVATASKPLVEDAQPVAPQPTAAEQSSLTPQPGISRLLIIGGPLITGVFLFGIFALLLRGANVRSSQNDS</sequence>
<keyword evidence="3" id="KW-0732">Signal</keyword>
<dbReference type="AlphaFoldDB" id="A0A517MVD3"/>
<protein>
    <recommendedName>
        <fullName evidence="6">HEAT repeat domain-containing protein</fullName>
    </recommendedName>
</protein>
<feature type="region of interest" description="Disordered" evidence="1">
    <location>
        <begin position="433"/>
        <end position="486"/>
    </location>
</feature>
<dbReference type="RefSeq" id="WP_145060106.1">
    <property type="nucleotide sequence ID" value="NZ_CP036263.1"/>
</dbReference>
<evidence type="ECO:0000313" key="4">
    <source>
        <dbReference type="EMBL" id="QDS98838.1"/>
    </source>
</evidence>
<dbReference type="PROSITE" id="PS51257">
    <property type="entry name" value="PROKAR_LIPOPROTEIN"/>
    <property type="match status" value="1"/>
</dbReference>
<name>A0A517MVD3_9BACT</name>
<feature type="compositionally biased region" description="Basic and acidic residues" evidence="1">
    <location>
        <begin position="435"/>
        <end position="455"/>
    </location>
</feature>
<organism evidence="4 5">
    <name type="scientific">Adhaeretor mobilis</name>
    <dbReference type="NCBI Taxonomy" id="1930276"/>
    <lineage>
        <taxon>Bacteria</taxon>
        <taxon>Pseudomonadati</taxon>
        <taxon>Planctomycetota</taxon>
        <taxon>Planctomycetia</taxon>
        <taxon>Pirellulales</taxon>
        <taxon>Lacipirellulaceae</taxon>
        <taxon>Adhaeretor</taxon>
    </lineage>
</organism>
<evidence type="ECO:0000313" key="5">
    <source>
        <dbReference type="Proteomes" id="UP000319852"/>
    </source>
</evidence>
<dbReference type="OrthoDB" id="260790at2"/>
<dbReference type="EMBL" id="CP036263">
    <property type="protein sequence ID" value="QDS98838.1"/>
    <property type="molecule type" value="Genomic_DNA"/>
</dbReference>
<feature type="transmembrane region" description="Helical" evidence="2">
    <location>
        <begin position="494"/>
        <end position="515"/>
    </location>
</feature>
<gene>
    <name evidence="4" type="ORF">HG15A2_21230</name>
</gene>